<gene>
    <name evidence="1" type="ORF">S06H3_26726</name>
</gene>
<dbReference type="Gene3D" id="2.60.40.3710">
    <property type="match status" value="1"/>
</dbReference>
<evidence type="ECO:0008006" key="2">
    <source>
        <dbReference type="Google" id="ProtNLM"/>
    </source>
</evidence>
<sequence>MAKSWADSVLTLVNINAFQFNETVTVALSASDQYGDRSDSTWTFTVRPEVVPPDFTVQVTGGNLQHVPRNAQIYLYFPLDIDKSSVEKTLEGSISGTISGAWTWADTVYVFVPTQFYQPGEYLVLTVYASDIHLNTISKT</sequence>
<evidence type="ECO:0000313" key="1">
    <source>
        <dbReference type="EMBL" id="GAI30909.1"/>
    </source>
</evidence>
<comment type="caution">
    <text evidence="1">The sequence shown here is derived from an EMBL/GenBank/DDBJ whole genome shotgun (WGS) entry which is preliminary data.</text>
</comment>
<name>X1PJ55_9ZZZZ</name>
<protein>
    <recommendedName>
        <fullName evidence="2">Macroglobulin domain-containing protein</fullName>
    </recommendedName>
</protein>
<reference evidence="1" key="1">
    <citation type="journal article" date="2014" name="Front. Microbiol.">
        <title>High frequency of phylogenetically diverse reductive dehalogenase-homologous genes in deep subseafloor sedimentary metagenomes.</title>
        <authorList>
            <person name="Kawai M."/>
            <person name="Futagami T."/>
            <person name="Toyoda A."/>
            <person name="Takaki Y."/>
            <person name="Nishi S."/>
            <person name="Hori S."/>
            <person name="Arai W."/>
            <person name="Tsubouchi T."/>
            <person name="Morono Y."/>
            <person name="Uchiyama I."/>
            <person name="Ito T."/>
            <person name="Fujiyama A."/>
            <person name="Inagaki F."/>
            <person name="Takami H."/>
        </authorList>
    </citation>
    <scope>NUCLEOTIDE SEQUENCE</scope>
    <source>
        <strain evidence="1">Expedition CK06-06</strain>
    </source>
</reference>
<accession>X1PJ55</accession>
<proteinExistence type="predicted"/>
<organism evidence="1">
    <name type="scientific">marine sediment metagenome</name>
    <dbReference type="NCBI Taxonomy" id="412755"/>
    <lineage>
        <taxon>unclassified sequences</taxon>
        <taxon>metagenomes</taxon>
        <taxon>ecological metagenomes</taxon>
    </lineage>
</organism>
<dbReference type="EMBL" id="BARV01015471">
    <property type="protein sequence ID" value="GAI30909.1"/>
    <property type="molecule type" value="Genomic_DNA"/>
</dbReference>
<dbReference type="AlphaFoldDB" id="X1PJ55"/>
<feature type="non-terminal residue" evidence="1">
    <location>
        <position position="140"/>
    </location>
</feature>